<protein>
    <submittedName>
        <fullName evidence="1">Uncharacterized protein</fullName>
    </submittedName>
</protein>
<dbReference type="Proteomes" id="UP000317703">
    <property type="component" value="Segment"/>
</dbReference>
<gene>
    <name evidence="1" type="ORF">PS1_0215</name>
</gene>
<name>A0A514TUM8_9CAUD</name>
<organism evidence="1 2">
    <name type="scientific">Aeromonas phage PS1</name>
    <dbReference type="NCBI Taxonomy" id="2591406"/>
    <lineage>
        <taxon>Viruses</taxon>
        <taxon>Duplodnaviria</taxon>
        <taxon>Heunggongvirae</taxon>
        <taxon>Uroviricota</taxon>
        <taxon>Caudoviricetes</taxon>
        <taxon>Chimalliviridae</taxon>
        <taxon>Ferozepurvirus</taxon>
        <taxon>Ferozepurvirus PS1</taxon>
    </lineage>
</organism>
<accession>A0A514TUM8</accession>
<evidence type="ECO:0000313" key="2">
    <source>
        <dbReference type="Proteomes" id="UP000317703"/>
    </source>
</evidence>
<keyword evidence="2" id="KW-1185">Reference proteome</keyword>
<evidence type="ECO:0000313" key="1">
    <source>
        <dbReference type="EMBL" id="QDJ96726.1"/>
    </source>
</evidence>
<reference evidence="1" key="1">
    <citation type="submission" date="2019-06" db="EMBL/GenBank/DDBJ databases">
        <title>Complete genome sequence of Aeromonas hydrophila bacteriophage PS1.</title>
        <authorList>
            <person name="Rai S."/>
            <person name="Tyagi A."/>
            <person name="Kumar N."/>
            <person name="Singh N."/>
        </authorList>
    </citation>
    <scope>NUCLEOTIDE SEQUENCE [LARGE SCALE GENOMIC DNA]</scope>
</reference>
<proteinExistence type="predicted"/>
<dbReference type="EMBL" id="MN032614">
    <property type="protein sequence ID" value="QDJ96726.1"/>
    <property type="molecule type" value="Genomic_DNA"/>
</dbReference>
<sequence>MLHDYSVLVLVEPDFHLKAKDVETYLAKLKTFLLKRAGDINLRVVTVEGKYGIPGVEIMQTDNRNKTAFIKAIEDYLGQLNEIVVIANFQKEPYLDAVSIKASEASKTFTVYGYETK</sequence>